<dbReference type="Gene3D" id="3.30.420.10">
    <property type="entry name" value="Ribonuclease H-like superfamily/Ribonuclease H"/>
    <property type="match status" value="1"/>
</dbReference>
<dbReference type="InterPro" id="IPR036397">
    <property type="entry name" value="RNaseH_sf"/>
</dbReference>
<dbReference type="PANTHER" id="PTHR19303:SF74">
    <property type="entry name" value="POGO TRANSPOSABLE ELEMENT WITH KRAB DOMAIN"/>
    <property type="match status" value="1"/>
</dbReference>
<dbReference type="Pfam" id="PF03184">
    <property type="entry name" value="DDE_1"/>
    <property type="match status" value="1"/>
</dbReference>
<gene>
    <name evidence="3" type="primary">LOC136087080</name>
</gene>
<evidence type="ECO:0000313" key="2">
    <source>
        <dbReference type="Proteomes" id="UP001652625"/>
    </source>
</evidence>
<evidence type="ECO:0000313" key="3">
    <source>
        <dbReference type="RefSeq" id="XP_065665658.1"/>
    </source>
</evidence>
<dbReference type="PANTHER" id="PTHR19303">
    <property type="entry name" value="TRANSPOSON"/>
    <property type="match status" value="1"/>
</dbReference>
<dbReference type="SUPFAM" id="SSF46689">
    <property type="entry name" value="Homeodomain-like"/>
    <property type="match status" value="1"/>
</dbReference>
<sequence>MTTSKKSYNEEGIEAALNGIKVKNTSIRKVAFKYSIPFLTLIGRKNNSNASFKGSGSTTVLSQKTHTLASARAASCTQKIIDNYFEVVTKQYQLSGITSGCHIWNCDETGFCGDQGKETVVCRKGAKRVLKLTGNNEKIHYTVNNCCNVDGYFTPPFVVYKAKQNFRAEWALGGPTGTKYSISKSGWMEHDTFMEWLNEVYIPECQAISGTHILHLDGHTSHVSLAAVLLCRENNIILVCLPAQSSHILQPLDRGVYCHVKQVWKAVLTKYYKDTKSKNLDKENFPTLLKQVYESVS</sequence>
<proteinExistence type="predicted"/>
<dbReference type="InterPro" id="IPR050863">
    <property type="entry name" value="CenT-Element_Derived"/>
</dbReference>
<name>A0ABM4CUP5_HYDVU</name>
<keyword evidence="2" id="KW-1185">Reference proteome</keyword>
<dbReference type="InterPro" id="IPR009057">
    <property type="entry name" value="Homeodomain-like_sf"/>
</dbReference>
<dbReference type="Proteomes" id="UP001652625">
    <property type="component" value="Chromosome 11"/>
</dbReference>
<accession>A0ABM4CUP5</accession>
<feature type="domain" description="DDE-1" evidence="1">
    <location>
        <begin position="141"/>
        <end position="289"/>
    </location>
</feature>
<dbReference type="InterPro" id="IPR004875">
    <property type="entry name" value="DDE_SF_endonuclease_dom"/>
</dbReference>
<dbReference type="RefSeq" id="XP_065665658.1">
    <property type="nucleotide sequence ID" value="XM_065809586.1"/>
</dbReference>
<dbReference type="GeneID" id="136087080"/>
<organism evidence="2 3">
    <name type="scientific">Hydra vulgaris</name>
    <name type="common">Hydra</name>
    <name type="synonym">Hydra attenuata</name>
    <dbReference type="NCBI Taxonomy" id="6087"/>
    <lineage>
        <taxon>Eukaryota</taxon>
        <taxon>Metazoa</taxon>
        <taxon>Cnidaria</taxon>
        <taxon>Hydrozoa</taxon>
        <taxon>Hydroidolina</taxon>
        <taxon>Anthoathecata</taxon>
        <taxon>Aplanulata</taxon>
        <taxon>Hydridae</taxon>
        <taxon>Hydra</taxon>
    </lineage>
</organism>
<reference evidence="3" key="1">
    <citation type="submission" date="2025-08" db="UniProtKB">
        <authorList>
            <consortium name="RefSeq"/>
        </authorList>
    </citation>
    <scope>IDENTIFICATION</scope>
</reference>
<protein>
    <submittedName>
        <fullName evidence="3">Uncharacterized protein LOC136087080</fullName>
    </submittedName>
</protein>
<evidence type="ECO:0000259" key="1">
    <source>
        <dbReference type="Pfam" id="PF03184"/>
    </source>
</evidence>